<evidence type="ECO:0000313" key="2">
    <source>
        <dbReference type="EMBL" id="CAB5224290.1"/>
    </source>
</evidence>
<sequence length="552" mass="55360">MANRFWVGGTAIWDLTAGTKWALTSGGAGGQAVPTAADDVFFDAASGANTVTVSGFRVAKSVTCTGFTGTIAGANTNGITISGSLTLVAGMGYTATIQLFFNSTGTIITAGKTLTNITFEAGSNVTLGGAVTTSATGVCTLTAGALNLNNFTLTVATFQSNNSNVRSIAFGTGSIALISATIGASALGMNNVTNFTYTGSGLFTRSMANTATLAYGSTSSSGSGKAINLNVTGGSSTCTLTNGSYWKDLNFTGNSSVVNTTNANISGNLTFSATGTYTGFSCIVTATSTLTTNARTMFQLEVNGAGITVTLGSAIVVSQDIFVTQGTFNTANFSVTTARFSSSNSLVRGITFGTSTVSLTSSATTSTVWDTATSTNLTFSAASSTIAVTTNASLSGLGITFNGGALTYGIFNIAAASVSITIAQNNTFGQFNINGLSASVRTTGANTFTTLANSVQPVSVRLAGGLTTTVGTFNLNGTAGNLVTFESNTAGTQATVSVASGAVNANYLSIKDSNATGGAVFTAINSVNGGNNTGWLGFPILNNGNMLLMFLP</sequence>
<proteinExistence type="predicted"/>
<reference evidence="2" key="1">
    <citation type="submission" date="2020-05" db="EMBL/GenBank/DDBJ databases">
        <authorList>
            <person name="Chiriac C."/>
            <person name="Salcher M."/>
            <person name="Ghai R."/>
            <person name="Kavagutti S V."/>
        </authorList>
    </citation>
    <scope>NUCLEOTIDE SEQUENCE</scope>
</reference>
<gene>
    <name evidence="1" type="ORF">UFOVP652_77</name>
    <name evidence="2" type="ORF">UFOVP734_47</name>
</gene>
<evidence type="ECO:0000313" key="1">
    <source>
        <dbReference type="EMBL" id="CAB4155116.1"/>
    </source>
</evidence>
<protein>
    <submittedName>
        <fullName evidence="2">Uncharacterized protein</fullName>
    </submittedName>
</protein>
<dbReference type="EMBL" id="LR796617">
    <property type="protein sequence ID" value="CAB4155116.1"/>
    <property type="molecule type" value="Genomic_DNA"/>
</dbReference>
<dbReference type="EMBL" id="LR798328">
    <property type="protein sequence ID" value="CAB5224290.1"/>
    <property type="molecule type" value="Genomic_DNA"/>
</dbReference>
<name>A0A6J7X5B6_9CAUD</name>
<organism evidence="2">
    <name type="scientific">uncultured Caudovirales phage</name>
    <dbReference type="NCBI Taxonomy" id="2100421"/>
    <lineage>
        <taxon>Viruses</taxon>
        <taxon>Duplodnaviria</taxon>
        <taxon>Heunggongvirae</taxon>
        <taxon>Uroviricota</taxon>
        <taxon>Caudoviricetes</taxon>
        <taxon>Peduoviridae</taxon>
        <taxon>Maltschvirus</taxon>
        <taxon>Maltschvirus maltsch</taxon>
    </lineage>
</organism>
<accession>A0A6J7X5B6</accession>